<feature type="compositionally biased region" description="Basic and acidic residues" evidence="1">
    <location>
        <begin position="40"/>
        <end position="52"/>
    </location>
</feature>
<evidence type="ECO:0000313" key="2">
    <source>
        <dbReference type="EMBL" id="EHY65883.1"/>
    </source>
</evidence>
<reference evidence="2" key="1">
    <citation type="submission" date="2011-03" db="EMBL/GenBank/DDBJ databases">
        <title>The Genome Sequence of Nematocida sp1 strain ERTm2.</title>
        <authorList>
            <consortium name="The Broad Institute Genome Sequencing Platform"/>
            <consortium name="The Broad Institute Genome Sequencing Center for Infectious Disease"/>
            <person name="Cuomo C."/>
            <person name="Troemel E."/>
            <person name="Young S.K."/>
            <person name="Zeng Q."/>
            <person name="Gargeya S."/>
            <person name="Fitzgerald M."/>
            <person name="Haas B."/>
            <person name="Abouelleil A."/>
            <person name="Alvarado L."/>
            <person name="Arachchi H.M."/>
            <person name="Berlin A."/>
            <person name="Brown A."/>
            <person name="Chapman S.B."/>
            <person name="Chen Z."/>
            <person name="Dunbar C."/>
            <person name="Freedman E."/>
            <person name="Gearin G."/>
            <person name="Gellesch M."/>
            <person name="Goldberg J."/>
            <person name="Griggs A."/>
            <person name="Gujja S."/>
            <person name="Heilman E.R."/>
            <person name="Heiman D."/>
            <person name="Howarth C."/>
            <person name="Larson L."/>
            <person name="Lui A."/>
            <person name="MacDonald P.J.P."/>
            <person name="Mehta T."/>
            <person name="Montmayeur A."/>
            <person name="Murphy C."/>
            <person name="Neiman D."/>
            <person name="Pearson M."/>
            <person name="Priest M."/>
            <person name="Roberts A."/>
            <person name="Saif S."/>
            <person name="Shea T."/>
            <person name="Shenoy N."/>
            <person name="Sisk P."/>
            <person name="Stolte C."/>
            <person name="Sykes S."/>
            <person name="White J."/>
            <person name="Yandava C."/>
            <person name="Wortman J."/>
            <person name="Nusbaum C."/>
            <person name="Birren B."/>
        </authorList>
    </citation>
    <scope>NUCLEOTIDE SEQUENCE</scope>
    <source>
        <strain evidence="2">ERTm2</strain>
    </source>
</reference>
<protein>
    <submittedName>
        <fullName evidence="2">Uncharacterized protein</fullName>
    </submittedName>
</protein>
<dbReference type="AlphaFoldDB" id="H8ZCP7"/>
<organism evidence="2">
    <name type="scientific">Nematocida ausubeli (strain ATCC PRA-371 / ERTm2)</name>
    <name type="common">Nematode killer fungus</name>
    <dbReference type="NCBI Taxonomy" id="1913371"/>
    <lineage>
        <taxon>Eukaryota</taxon>
        <taxon>Fungi</taxon>
        <taxon>Fungi incertae sedis</taxon>
        <taxon>Microsporidia</taxon>
        <taxon>Nematocida</taxon>
    </lineage>
</organism>
<evidence type="ECO:0000256" key="1">
    <source>
        <dbReference type="SAM" id="MobiDB-lite"/>
    </source>
</evidence>
<dbReference type="EMBL" id="JH604635">
    <property type="protein sequence ID" value="EHY65883.1"/>
    <property type="molecule type" value="Genomic_DNA"/>
</dbReference>
<dbReference type="HOGENOM" id="CLU_2347207_0_0_1"/>
<dbReference type="Proteomes" id="UP000005622">
    <property type="component" value="Unassembled WGS sequence"/>
</dbReference>
<sequence>MMQIKNTNELLSKREKQKNIQTAKTIPLETKKPMLSSLVPKKESTSEKDIKKTRSTAAQSTQIPVAKKIVPIVIGGRIRADVLSEESGEYTKPICIL</sequence>
<proteinExistence type="predicted"/>
<feature type="region of interest" description="Disordered" evidence="1">
    <location>
        <begin position="1"/>
        <end position="58"/>
    </location>
</feature>
<name>H8ZCP7_NEMA1</name>
<feature type="compositionally biased region" description="Polar residues" evidence="1">
    <location>
        <begin position="1"/>
        <end position="10"/>
    </location>
</feature>
<gene>
    <name evidence="2" type="ORF">NERG_01490</name>
</gene>
<accession>H8ZCP7</accession>